<sequence>MQTCHPPEVAALAATLRSTLPAMPDGVPRALVQLALAVLADTEARTSRVATPETYALHAKPKPLTTAELAAALSREQSTIRRRLCDTGSYFGLTPTKLPSGRLLWPADSLEQLTAAGSAK</sequence>
<evidence type="ECO:0008006" key="3">
    <source>
        <dbReference type="Google" id="ProtNLM"/>
    </source>
</evidence>
<dbReference type="EMBL" id="FCON02000066">
    <property type="protein sequence ID" value="SAL76533.1"/>
    <property type="molecule type" value="Genomic_DNA"/>
</dbReference>
<keyword evidence="2" id="KW-1185">Reference proteome</keyword>
<gene>
    <name evidence="1" type="ORF">AWB68_05006</name>
</gene>
<organism evidence="1 2">
    <name type="scientific">Caballeronia choica</name>
    <dbReference type="NCBI Taxonomy" id="326476"/>
    <lineage>
        <taxon>Bacteria</taxon>
        <taxon>Pseudomonadati</taxon>
        <taxon>Pseudomonadota</taxon>
        <taxon>Betaproteobacteria</taxon>
        <taxon>Burkholderiales</taxon>
        <taxon>Burkholderiaceae</taxon>
        <taxon>Caballeronia</taxon>
    </lineage>
</organism>
<dbReference type="Proteomes" id="UP000054770">
    <property type="component" value="Unassembled WGS sequence"/>
</dbReference>
<evidence type="ECO:0000313" key="1">
    <source>
        <dbReference type="EMBL" id="SAL76533.1"/>
    </source>
</evidence>
<comment type="caution">
    <text evidence="1">The sequence shown here is derived from an EMBL/GenBank/DDBJ whole genome shotgun (WGS) entry which is preliminary data.</text>
</comment>
<protein>
    <recommendedName>
        <fullName evidence="3">DNA-binding protein</fullName>
    </recommendedName>
</protein>
<evidence type="ECO:0000313" key="2">
    <source>
        <dbReference type="Proteomes" id="UP000054770"/>
    </source>
</evidence>
<dbReference type="OrthoDB" id="6615103at2"/>
<dbReference type="RefSeq" id="WP_087647060.1">
    <property type="nucleotide sequence ID" value="NZ_FCON02000066.1"/>
</dbReference>
<accession>A0A158K726</accession>
<reference evidence="1" key="1">
    <citation type="submission" date="2016-01" db="EMBL/GenBank/DDBJ databases">
        <authorList>
            <person name="Peeters C."/>
        </authorList>
    </citation>
    <scope>NUCLEOTIDE SEQUENCE [LARGE SCALE GENOMIC DNA]</scope>
    <source>
        <strain evidence="1">LMG 22940</strain>
    </source>
</reference>
<name>A0A158K726_9BURK</name>
<proteinExistence type="predicted"/>
<dbReference type="AlphaFoldDB" id="A0A158K726"/>